<dbReference type="GO" id="GO:0000995">
    <property type="term" value="F:RNA polymerase III general transcription initiation factor activity"/>
    <property type="evidence" value="ECO:0007669"/>
    <property type="project" value="TreeGrafter"/>
</dbReference>
<proteinExistence type="inferred from homology"/>
<accession>A0A3Q3DPG4</accession>
<dbReference type="PANTHER" id="PTHR11618:SF4">
    <property type="entry name" value="TRANSCRIPTION FACTOR IIIB 90 KDA SUBUNIT"/>
    <property type="match status" value="1"/>
</dbReference>
<dbReference type="InterPro" id="IPR000812">
    <property type="entry name" value="TFIIB"/>
</dbReference>
<dbReference type="Ensembl" id="ENSHCOT00000014308.1">
    <property type="protein sequence ID" value="ENSHCOP00000017225.1"/>
    <property type="gene ID" value="ENSHCOG00000021089.1"/>
</dbReference>
<dbReference type="PANTHER" id="PTHR11618">
    <property type="entry name" value="TRANSCRIPTION INITIATION FACTOR IIB-RELATED"/>
    <property type="match status" value="1"/>
</dbReference>
<dbReference type="GO" id="GO:0070897">
    <property type="term" value="P:transcription preinitiation complex assembly"/>
    <property type="evidence" value="ECO:0007669"/>
    <property type="project" value="InterPro"/>
</dbReference>
<dbReference type="AlphaFoldDB" id="A0A3Q3DPG4"/>
<dbReference type="GO" id="GO:0001006">
    <property type="term" value="F:RNA polymerase III type 3 promoter sequence-specific DNA binding"/>
    <property type="evidence" value="ECO:0007669"/>
    <property type="project" value="TreeGrafter"/>
</dbReference>
<dbReference type="STRING" id="109280.ENSHCOP00000017225"/>
<dbReference type="PRINTS" id="PR00685">
    <property type="entry name" value="TIFACTORIIB"/>
</dbReference>
<dbReference type="Proteomes" id="UP000264820">
    <property type="component" value="Unplaced"/>
</dbReference>
<dbReference type="GeneTree" id="ENSGT00390000010349"/>
<keyword evidence="4" id="KW-0677">Repeat</keyword>
<protein>
    <recommendedName>
        <fullName evidence="11">TFIIB-type domain-containing protein</fullName>
    </recommendedName>
</protein>
<sequence>MSRTCKNCGSSDVDVDHARGDAVCMVCGSVLEDNIIVSEVEFVESGGGGSLAVGQFVSSEGGAKLPSFGDGHLAHAGSESRAQTLHRGTTKQHIGVLGHQLQLNQHCLDTAFNFYKMALAKHLTCGRKAAHLMAACIYLVCRTEGTPPYCFLNQVETRTPPVAPPSPRPVRHPLRRRDRVTSCVFLCQFVICCATPSASA</sequence>
<evidence type="ECO:0000256" key="1">
    <source>
        <dbReference type="ARBA" id="ARBA00004123"/>
    </source>
</evidence>
<dbReference type="GO" id="GO:0097550">
    <property type="term" value="C:transcription preinitiation complex"/>
    <property type="evidence" value="ECO:0007669"/>
    <property type="project" value="TreeGrafter"/>
</dbReference>
<dbReference type="PROSITE" id="PS51134">
    <property type="entry name" value="ZF_TFIIB"/>
    <property type="match status" value="1"/>
</dbReference>
<organism evidence="12 13">
    <name type="scientific">Hippocampus comes</name>
    <name type="common">Tiger tail seahorse</name>
    <dbReference type="NCBI Taxonomy" id="109280"/>
    <lineage>
        <taxon>Eukaryota</taxon>
        <taxon>Metazoa</taxon>
        <taxon>Chordata</taxon>
        <taxon>Craniata</taxon>
        <taxon>Vertebrata</taxon>
        <taxon>Euteleostomi</taxon>
        <taxon>Actinopterygii</taxon>
        <taxon>Neopterygii</taxon>
        <taxon>Teleostei</taxon>
        <taxon>Neoteleostei</taxon>
        <taxon>Acanthomorphata</taxon>
        <taxon>Syngnathiaria</taxon>
        <taxon>Syngnathiformes</taxon>
        <taxon>Syngnathoidei</taxon>
        <taxon>Syngnathidae</taxon>
        <taxon>Hippocampus</taxon>
    </lineage>
</organism>
<evidence type="ECO:0000256" key="6">
    <source>
        <dbReference type="ARBA" id="ARBA00022833"/>
    </source>
</evidence>
<keyword evidence="7" id="KW-0805">Transcription regulation</keyword>
<evidence type="ECO:0000256" key="3">
    <source>
        <dbReference type="ARBA" id="ARBA00022723"/>
    </source>
</evidence>
<dbReference type="Gene3D" id="2.20.25.10">
    <property type="match status" value="1"/>
</dbReference>
<dbReference type="InterPro" id="IPR013150">
    <property type="entry name" value="TFIIB_cyclin"/>
</dbReference>
<dbReference type="GO" id="GO:0008270">
    <property type="term" value="F:zinc ion binding"/>
    <property type="evidence" value="ECO:0007669"/>
    <property type="project" value="UniProtKB-KW"/>
</dbReference>
<name>A0A3Q3DPG4_HIPCM</name>
<evidence type="ECO:0000256" key="4">
    <source>
        <dbReference type="ARBA" id="ARBA00022737"/>
    </source>
</evidence>
<evidence type="ECO:0000259" key="11">
    <source>
        <dbReference type="PROSITE" id="PS51134"/>
    </source>
</evidence>
<reference evidence="12" key="1">
    <citation type="submission" date="2025-08" db="UniProtKB">
        <authorList>
            <consortium name="Ensembl"/>
        </authorList>
    </citation>
    <scope>IDENTIFICATION</scope>
</reference>
<evidence type="ECO:0000256" key="7">
    <source>
        <dbReference type="ARBA" id="ARBA00023015"/>
    </source>
</evidence>
<evidence type="ECO:0000256" key="9">
    <source>
        <dbReference type="ARBA" id="ARBA00023242"/>
    </source>
</evidence>
<comment type="subcellular location">
    <subcellularLocation>
        <location evidence="1">Nucleus</location>
    </subcellularLocation>
</comment>
<reference evidence="12" key="2">
    <citation type="submission" date="2025-09" db="UniProtKB">
        <authorList>
            <consortium name="Ensembl"/>
        </authorList>
    </citation>
    <scope>IDENTIFICATION</scope>
</reference>
<evidence type="ECO:0000256" key="8">
    <source>
        <dbReference type="ARBA" id="ARBA00023163"/>
    </source>
</evidence>
<evidence type="ECO:0000256" key="5">
    <source>
        <dbReference type="ARBA" id="ARBA00022771"/>
    </source>
</evidence>
<dbReference type="InterPro" id="IPR036915">
    <property type="entry name" value="Cyclin-like_sf"/>
</dbReference>
<dbReference type="FunFam" id="2.20.25.10:FF:000012">
    <property type="entry name" value="Putative transcription factor IIIB 90 kDa subunit"/>
    <property type="match status" value="1"/>
</dbReference>
<dbReference type="OMA" id="FVICCAT"/>
<keyword evidence="6" id="KW-0862">Zinc</keyword>
<keyword evidence="9" id="KW-0539">Nucleus</keyword>
<dbReference type="GO" id="GO:0005634">
    <property type="term" value="C:nucleus"/>
    <property type="evidence" value="ECO:0007669"/>
    <property type="project" value="UniProtKB-SubCell"/>
</dbReference>
<dbReference type="Gene3D" id="1.10.472.10">
    <property type="entry name" value="Cyclin-like"/>
    <property type="match status" value="1"/>
</dbReference>
<dbReference type="GO" id="GO:0000126">
    <property type="term" value="C:transcription factor TFIIIB complex"/>
    <property type="evidence" value="ECO:0007669"/>
    <property type="project" value="TreeGrafter"/>
</dbReference>
<dbReference type="GO" id="GO:0017025">
    <property type="term" value="F:TBP-class protein binding"/>
    <property type="evidence" value="ECO:0007669"/>
    <property type="project" value="InterPro"/>
</dbReference>
<keyword evidence="3" id="KW-0479">Metal-binding</keyword>
<feature type="domain" description="TFIIB-type" evidence="11">
    <location>
        <begin position="1"/>
        <end position="32"/>
    </location>
</feature>
<comment type="similarity">
    <text evidence="2">Belongs to the TFIIB family.</text>
</comment>
<dbReference type="Pfam" id="PF00382">
    <property type="entry name" value="TFIIB"/>
    <property type="match status" value="1"/>
</dbReference>
<dbReference type="InterPro" id="IPR013137">
    <property type="entry name" value="Znf_TFIIB"/>
</dbReference>
<keyword evidence="5 10" id="KW-0863">Zinc-finger</keyword>
<evidence type="ECO:0000256" key="2">
    <source>
        <dbReference type="ARBA" id="ARBA00010857"/>
    </source>
</evidence>
<dbReference type="SUPFAM" id="SSF57783">
    <property type="entry name" value="Zinc beta-ribbon"/>
    <property type="match status" value="1"/>
</dbReference>
<dbReference type="Pfam" id="PF08271">
    <property type="entry name" value="Zn_Ribbon_TF"/>
    <property type="match status" value="1"/>
</dbReference>
<evidence type="ECO:0000256" key="10">
    <source>
        <dbReference type="PROSITE-ProRule" id="PRU00469"/>
    </source>
</evidence>
<keyword evidence="8" id="KW-0804">Transcription</keyword>
<keyword evidence="13" id="KW-1185">Reference proteome</keyword>
<dbReference type="SUPFAM" id="SSF47954">
    <property type="entry name" value="Cyclin-like"/>
    <property type="match status" value="1"/>
</dbReference>
<evidence type="ECO:0000313" key="13">
    <source>
        <dbReference type="Proteomes" id="UP000264820"/>
    </source>
</evidence>
<evidence type="ECO:0000313" key="12">
    <source>
        <dbReference type="Ensembl" id="ENSHCOP00000017225.1"/>
    </source>
</evidence>